<dbReference type="InterPro" id="IPR018720">
    <property type="entry name" value="DUF2249"/>
</dbReference>
<evidence type="ECO:0000313" key="3">
    <source>
        <dbReference type="Proteomes" id="UP000622860"/>
    </source>
</evidence>
<dbReference type="RefSeq" id="WP_188455311.1">
    <property type="nucleotide sequence ID" value="NZ_BMFR01000007.1"/>
</dbReference>
<evidence type="ECO:0000259" key="1">
    <source>
        <dbReference type="Pfam" id="PF10006"/>
    </source>
</evidence>
<reference evidence="2" key="1">
    <citation type="journal article" date="2014" name="Int. J. Syst. Evol. Microbiol.">
        <title>Complete genome sequence of Corynebacterium casei LMG S-19264T (=DSM 44701T), isolated from a smear-ripened cheese.</title>
        <authorList>
            <consortium name="US DOE Joint Genome Institute (JGI-PGF)"/>
            <person name="Walter F."/>
            <person name="Albersmeier A."/>
            <person name="Kalinowski J."/>
            <person name="Ruckert C."/>
        </authorList>
    </citation>
    <scope>NUCLEOTIDE SEQUENCE</scope>
    <source>
        <strain evidence="2">CGMCC 1.12754</strain>
    </source>
</reference>
<protein>
    <recommendedName>
        <fullName evidence="1">DUF2249 domain-containing protein</fullName>
    </recommendedName>
</protein>
<name>A0A917M3R6_9BACI</name>
<comment type="caution">
    <text evidence="2">The sequence shown here is derived from an EMBL/GenBank/DDBJ whole genome shotgun (WGS) entry which is preliminary data.</text>
</comment>
<dbReference type="EMBL" id="BMFR01000007">
    <property type="protein sequence ID" value="GGG75612.1"/>
    <property type="molecule type" value="Genomic_DNA"/>
</dbReference>
<sequence length="80" mass="9587">MNKTDYAIKIHAPEIEPRYRHQKIFEMFDELEAGQFMELSNDHDPKPLHYQMMIERGENAFSWDYTEEGPSLWRVAIGKK</sequence>
<keyword evidence="3" id="KW-1185">Reference proteome</keyword>
<dbReference type="Proteomes" id="UP000622860">
    <property type="component" value="Unassembled WGS sequence"/>
</dbReference>
<organism evidence="2 3">
    <name type="scientific">Virgibacillus oceani</name>
    <dbReference type="NCBI Taxonomy" id="1479511"/>
    <lineage>
        <taxon>Bacteria</taxon>
        <taxon>Bacillati</taxon>
        <taxon>Bacillota</taxon>
        <taxon>Bacilli</taxon>
        <taxon>Bacillales</taxon>
        <taxon>Bacillaceae</taxon>
        <taxon>Virgibacillus</taxon>
    </lineage>
</organism>
<gene>
    <name evidence="2" type="ORF">GCM10011398_20590</name>
</gene>
<reference evidence="2" key="2">
    <citation type="submission" date="2020-09" db="EMBL/GenBank/DDBJ databases">
        <authorList>
            <person name="Sun Q."/>
            <person name="Zhou Y."/>
        </authorList>
    </citation>
    <scope>NUCLEOTIDE SEQUENCE</scope>
    <source>
        <strain evidence="2">CGMCC 1.12754</strain>
    </source>
</reference>
<evidence type="ECO:0000313" key="2">
    <source>
        <dbReference type="EMBL" id="GGG75612.1"/>
    </source>
</evidence>
<dbReference type="AlphaFoldDB" id="A0A917M3R6"/>
<proteinExistence type="predicted"/>
<feature type="domain" description="DUF2249" evidence="1">
    <location>
        <begin position="13"/>
        <end position="79"/>
    </location>
</feature>
<dbReference type="Pfam" id="PF10006">
    <property type="entry name" value="DUF2249"/>
    <property type="match status" value="1"/>
</dbReference>
<accession>A0A917M3R6</accession>